<evidence type="ECO:0000256" key="7">
    <source>
        <dbReference type="SAM" id="MobiDB-lite"/>
    </source>
</evidence>
<evidence type="ECO:0000256" key="1">
    <source>
        <dbReference type="ARBA" id="ARBA00017891"/>
    </source>
</evidence>
<dbReference type="SUPFAM" id="SSF52540">
    <property type="entry name" value="P-loop containing nucleoside triphosphate hydrolases"/>
    <property type="match status" value="1"/>
</dbReference>
<proteinExistence type="predicted"/>
<dbReference type="Proteomes" id="UP000245771">
    <property type="component" value="Unassembled WGS sequence"/>
</dbReference>
<dbReference type="InterPro" id="IPR009000">
    <property type="entry name" value="Transl_B-barrel_sf"/>
</dbReference>
<dbReference type="GO" id="GO:0003924">
    <property type="term" value="F:GTPase activity"/>
    <property type="evidence" value="ECO:0007669"/>
    <property type="project" value="InterPro"/>
</dbReference>
<dbReference type="InterPro" id="IPR041095">
    <property type="entry name" value="EFG_II"/>
</dbReference>
<dbReference type="EMBL" id="KZ819604">
    <property type="protein sequence ID" value="PWN34414.1"/>
    <property type="molecule type" value="Genomic_DNA"/>
</dbReference>
<evidence type="ECO:0000256" key="5">
    <source>
        <dbReference type="ARBA" id="ARBA00023134"/>
    </source>
</evidence>
<dbReference type="InterPro" id="IPR000640">
    <property type="entry name" value="EFG_V-like"/>
</dbReference>
<feature type="domain" description="Tr-type G" evidence="8">
    <location>
        <begin position="53"/>
        <end position="387"/>
    </location>
</feature>
<dbReference type="NCBIfam" id="TIGR00231">
    <property type="entry name" value="small_GTP"/>
    <property type="match status" value="1"/>
</dbReference>
<evidence type="ECO:0000256" key="3">
    <source>
        <dbReference type="ARBA" id="ARBA00022917"/>
    </source>
</evidence>
<dbReference type="Pfam" id="PF00009">
    <property type="entry name" value="GTP_EFTU"/>
    <property type="match status" value="1"/>
</dbReference>
<dbReference type="Pfam" id="PF22042">
    <property type="entry name" value="EF-G_D2"/>
    <property type="match status" value="1"/>
</dbReference>
<evidence type="ECO:0000259" key="8">
    <source>
        <dbReference type="PROSITE" id="PS51722"/>
    </source>
</evidence>
<dbReference type="InterPro" id="IPR000795">
    <property type="entry name" value="T_Tr_GTP-bd_dom"/>
</dbReference>
<keyword evidence="9" id="KW-0378">Hydrolase</keyword>
<feature type="compositionally biased region" description="Basic and acidic residues" evidence="7">
    <location>
        <begin position="412"/>
        <end position="421"/>
    </location>
</feature>
<dbReference type="GeneID" id="37021087"/>
<dbReference type="FunCoup" id="A0A316VAX4">
    <property type="interactions" value="68"/>
</dbReference>
<dbReference type="PROSITE" id="PS00301">
    <property type="entry name" value="G_TR_1"/>
    <property type="match status" value="1"/>
</dbReference>
<organism evidence="9 10">
    <name type="scientific">Meira miltonrushii</name>
    <dbReference type="NCBI Taxonomy" id="1280837"/>
    <lineage>
        <taxon>Eukaryota</taxon>
        <taxon>Fungi</taxon>
        <taxon>Dikarya</taxon>
        <taxon>Basidiomycota</taxon>
        <taxon>Ustilaginomycotina</taxon>
        <taxon>Exobasidiomycetes</taxon>
        <taxon>Exobasidiales</taxon>
        <taxon>Brachybasidiaceae</taxon>
        <taxon>Meira</taxon>
    </lineage>
</organism>
<dbReference type="SUPFAM" id="SSF54211">
    <property type="entry name" value="Ribosomal protein S5 domain 2-like"/>
    <property type="match status" value="1"/>
</dbReference>
<dbReference type="GO" id="GO:0005525">
    <property type="term" value="F:GTP binding"/>
    <property type="evidence" value="ECO:0007669"/>
    <property type="project" value="UniProtKB-KW"/>
</dbReference>
<dbReference type="RefSeq" id="XP_025354716.1">
    <property type="nucleotide sequence ID" value="XM_025499306.1"/>
</dbReference>
<dbReference type="STRING" id="1280837.A0A316VAX4"/>
<dbReference type="Pfam" id="PF14492">
    <property type="entry name" value="EFG_III"/>
    <property type="match status" value="1"/>
</dbReference>
<comment type="function">
    <text evidence="6">Catalyzes the GTP-dependent ribosomal translocation step during translation elongation. During this step, the ribosome changes from the pre-translocational (PRE) to the post-translocational (POST) state as the newly formed A-site-bound peptidyl-tRNA and P-site-bound deacylated tRNA move to the P and E sites, respectively. Catalyzes the coordinated movement of the two tRNA molecules, the mRNA and conformational changes in the ribosome.</text>
</comment>
<dbReference type="GO" id="GO:0032543">
    <property type="term" value="P:mitochondrial translation"/>
    <property type="evidence" value="ECO:0007669"/>
    <property type="project" value="TreeGrafter"/>
</dbReference>
<evidence type="ECO:0000313" key="10">
    <source>
        <dbReference type="Proteomes" id="UP000245771"/>
    </source>
</evidence>
<protein>
    <recommendedName>
        <fullName evidence="1">Elongation factor 2</fullName>
    </recommendedName>
</protein>
<dbReference type="Gene3D" id="3.40.50.300">
    <property type="entry name" value="P-loop containing nucleotide triphosphate hydrolases"/>
    <property type="match status" value="1"/>
</dbReference>
<dbReference type="OrthoDB" id="198619at2759"/>
<dbReference type="Gene3D" id="2.40.30.10">
    <property type="entry name" value="Translation factors"/>
    <property type="match status" value="1"/>
</dbReference>
<keyword evidence="2" id="KW-0547">Nucleotide-binding</keyword>
<dbReference type="InterPro" id="IPR009022">
    <property type="entry name" value="EFG_III"/>
</dbReference>
<sequence>MATTSLLSSRGLWSQRSFMINAITRHKHARLPVRTLKRQLHNTPILPASDKTSAFRNVSFWGHIDAGKTTLTEKVLYLANALVPPSSSSEIAGSQSSRMLPGDVDSGSTVTDFLEAERQRGITIQSAAVGPFGWKSEKNAAKIILVDTPGHIDFTIEVERSLRVADGCVILIDGVEGVESQTEGVWKIAKRYNVRSHVAFVNKLDRMGASIIRSIRSIIQKGLHSRPMLLQLPVFASKSSMNTSAGSSMDEECLTGLIDLTSTQPMMVNFFGGKAGENIERLPLEEAVKEGRVLQSLADEAFRARSVIVENAANLDEKFLDQTLKAMESDNAGDDYTALIDTDSLRQCIRRLVVRGEVLPVLCGSAARGVGVQAVLDAVVDYLPSPGEAGDFDAAIERNVTSGCVWGEVRMTRDERSDPKKGRQKKDRASVAQDVARPGQDHVSILIDDQALSLLAFKVVWDKRKGPMTFVRLYSGSLTRSSTLLNTMTGSRERLSKILFVYADRHVETDRLEAGQIGVLLGLKDTRTGDTLVDVRMPTGKPSKKDDGDSWSKYATSLTLRQVNVPPPVFSMSIEPLSKSDEGPLREALDMLIRTDPSLHLDQGTTSGGTALGSVAASTGGQMVLSGMGELHLEIARDRLREEFGAKAHLGNVRVSYRETVVETGDPSIEEHSIDRDVLGQRLKASCSMSVRALLPEEMEDAHFGGNQIIIDEIADEGDDAQSSKGDSKTHQRGPTSTSTLETFDRDAIRRALQAGLTAALSRGPLSGNPVTGVSIHISNVQSYGAAVSPAKAFSLLASQALRESLRSAGVVLMEPFMNVRIQCDEESLGKVVANLTSEQDGTVEQVDHAMDGNVDQKDTTDTVYIPSPEAVKDGPSSNVAAMTGSDRLSNSDGKCTISAVVPLVRLVRYSSILRALTKGKATYEMAFLGFSKVSPERQREILVGLGRL</sequence>
<dbReference type="InterPro" id="IPR035647">
    <property type="entry name" value="EFG_III/V"/>
</dbReference>
<dbReference type="Gene3D" id="3.30.70.240">
    <property type="match status" value="1"/>
</dbReference>
<evidence type="ECO:0000256" key="6">
    <source>
        <dbReference type="ARBA" id="ARBA00024731"/>
    </source>
</evidence>
<dbReference type="InterPro" id="IPR053905">
    <property type="entry name" value="EF-G-like_DII"/>
</dbReference>
<dbReference type="Gene3D" id="3.30.70.870">
    <property type="entry name" value="Elongation Factor G (Translational Gtpase), domain 3"/>
    <property type="match status" value="1"/>
</dbReference>
<dbReference type="AlphaFoldDB" id="A0A316VAX4"/>
<dbReference type="InterPro" id="IPR005225">
    <property type="entry name" value="Small_GTP-bd"/>
</dbReference>
<feature type="compositionally biased region" description="Polar residues" evidence="7">
    <location>
        <begin position="733"/>
        <end position="742"/>
    </location>
</feature>
<dbReference type="InterPro" id="IPR027417">
    <property type="entry name" value="P-loop_NTPase"/>
</dbReference>
<dbReference type="Gene3D" id="3.30.230.10">
    <property type="match status" value="1"/>
</dbReference>
<keyword evidence="10" id="KW-1185">Reference proteome</keyword>
<dbReference type="GO" id="GO:0032790">
    <property type="term" value="P:ribosome disassembly"/>
    <property type="evidence" value="ECO:0007669"/>
    <property type="project" value="TreeGrafter"/>
</dbReference>
<dbReference type="InterPro" id="IPR014721">
    <property type="entry name" value="Ribsml_uS5_D2-typ_fold_subgr"/>
</dbReference>
<keyword evidence="3" id="KW-0648">Protein biosynthesis</keyword>
<accession>A0A316VAX4</accession>
<dbReference type="PRINTS" id="PR00315">
    <property type="entry name" value="ELONGATNFCT"/>
</dbReference>
<dbReference type="SUPFAM" id="SSF54980">
    <property type="entry name" value="EF-G C-terminal domain-like"/>
    <property type="match status" value="2"/>
</dbReference>
<dbReference type="FunFam" id="3.40.50.300:FF:000514">
    <property type="entry name" value="Ribosome-releasing factor 2, mitochondrial"/>
    <property type="match status" value="1"/>
</dbReference>
<dbReference type="Pfam" id="PF00679">
    <property type="entry name" value="EFG_C"/>
    <property type="match status" value="1"/>
</dbReference>
<feature type="region of interest" description="Disordered" evidence="7">
    <location>
        <begin position="718"/>
        <end position="745"/>
    </location>
</feature>
<dbReference type="InterPro" id="IPR020568">
    <property type="entry name" value="Ribosomal_Su5_D2-typ_SF"/>
</dbReference>
<dbReference type="SMART" id="SM00838">
    <property type="entry name" value="EFG_C"/>
    <property type="match status" value="1"/>
</dbReference>
<dbReference type="SUPFAM" id="SSF50447">
    <property type="entry name" value="Translation proteins"/>
    <property type="match status" value="1"/>
</dbReference>
<dbReference type="PROSITE" id="PS51722">
    <property type="entry name" value="G_TR_2"/>
    <property type="match status" value="1"/>
</dbReference>
<dbReference type="PANTHER" id="PTHR43261:SF1">
    <property type="entry name" value="RIBOSOME-RELEASING FACTOR 2, MITOCHONDRIAL"/>
    <property type="match status" value="1"/>
</dbReference>
<dbReference type="InterPro" id="IPR031157">
    <property type="entry name" value="G_TR_CS"/>
</dbReference>
<dbReference type="CDD" id="cd16262">
    <property type="entry name" value="EFG_III"/>
    <property type="match status" value="1"/>
</dbReference>
<keyword evidence="4" id="KW-0496">Mitochondrion</keyword>
<dbReference type="GO" id="GO:0005759">
    <property type="term" value="C:mitochondrial matrix"/>
    <property type="evidence" value="ECO:0007669"/>
    <property type="project" value="UniProtKB-ARBA"/>
</dbReference>
<keyword evidence="5" id="KW-0342">GTP-binding</keyword>
<dbReference type="InParanoid" id="A0A316VAX4"/>
<evidence type="ECO:0000256" key="2">
    <source>
        <dbReference type="ARBA" id="ARBA00022741"/>
    </source>
</evidence>
<evidence type="ECO:0000313" key="9">
    <source>
        <dbReference type="EMBL" id="PWN34414.1"/>
    </source>
</evidence>
<dbReference type="PANTHER" id="PTHR43261">
    <property type="entry name" value="TRANSLATION ELONGATION FACTOR G-RELATED"/>
    <property type="match status" value="1"/>
</dbReference>
<gene>
    <name evidence="9" type="ORF">FA14DRAFT_161813</name>
</gene>
<evidence type="ECO:0000256" key="4">
    <source>
        <dbReference type="ARBA" id="ARBA00023128"/>
    </source>
</evidence>
<name>A0A316VAX4_9BASI</name>
<feature type="region of interest" description="Disordered" evidence="7">
    <location>
        <begin position="412"/>
        <end position="432"/>
    </location>
</feature>
<reference evidence="9 10" key="1">
    <citation type="journal article" date="2018" name="Mol. Biol. Evol.">
        <title>Broad Genomic Sampling Reveals a Smut Pathogenic Ancestry of the Fungal Clade Ustilaginomycotina.</title>
        <authorList>
            <person name="Kijpornyongpan T."/>
            <person name="Mondo S.J."/>
            <person name="Barry K."/>
            <person name="Sandor L."/>
            <person name="Lee J."/>
            <person name="Lipzen A."/>
            <person name="Pangilinan J."/>
            <person name="LaButti K."/>
            <person name="Hainaut M."/>
            <person name="Henrissat B."/>
            <person name="Grigoriev I.V."/>
            <person name="Spatafora J.W."/>
            <person name="Aime M.C."/>
        </authorList>
    </citation>
    <scope>NUCLEOTIDE SEQUENCE [LARGE SCALE GENOMIC DNA]</scope>
    <source>
        <strain evidence="9 10">MCA 3882</strain>
    </source>
</reference>